<organism evidence="3 4">
    <name type="scientific">Ceratopteris richardii</name>
    <name type="common">Triangle waterfern</name>
    <dbReference type="NCBI Taxonomy" id="49495"/>
    <lineage>
        <taxon>Eukaryota</taxon>
        <taxon>Viridiplantae</taxon>
        <taxon>Streptophyta</taxon>
        <taxon>Embryophyta</taxon>
        <taxon>Tracheophyta</taxon>
        <taxon>Polypodiopsida</taxon>
        <taxon>Polypodiidae</taxon>
        <taxon>Polypodiales</taxon>
        <taxon>Pteridineae</taxon>
        <taxon>Pteridaceae</taxon>
        <taxon>Parkerioideae</taxon>
        <taxon>Ceratopteris</taxon>
    </lineage>
</organism>
<evidence type="ECO:0000256" key="1">
    <source>
        <dbReference type="SAM" id="MobiDB-lite"/>
    </source>
</evidence>
<name>A0A8T2UGX1_CERRI</name>
<comment type="caution">
    <text evidence="3">The sequence shown here is derived from an EMBL/GenBank/DDBJ whole genome shotgun (WGS) entry which is preliminary data.</text>
</comment>
<evidence type="ECO:0000313" key="3">
    <source>
        <dbReference type="EMBL" id="KAH7433740.1"/>
    </source>
</evidence>
<dbReference type="AlphaFoldDB" id="A0A8T2UGX1"/>
<feature type="transmembrane region" description="Helical" evidence="2">
    <location>
        <begin position="27"/>
        <end position="47"/>
    </location>
</feature>
<evidence type="ECO:0000256" key="2">
    <source>
        <dbReference type="SAM" id="Phobius"/>
    </source>
</evidence>
<dbReference type="InterPro" id="IPR008480">
    <property type="entry name" value="DUF761_pln"/>
</dbReference>
<dbReference type="EMBL" id="CM035412">
    <property type="protein sequence ID" value="KAH7433740.1"/>
    <property type="molecule type" value="Genomic_DNA"/>
</dbReference>
<sequence length="313" mass="35730">MRYVEPSLKNAKRDVVGVVWSRIWRRIFYVVSVVSLVGNALLLAESLELRAAIVDWLPYFLPRLRDGTALLLQRPILFLLLNIIMFGIVFKSGVLAAPARNRFQGTVQNRVMPGLISGEQQRISSSHLLIPQFQDDYYYDDDEDTDQRNTDQFACDGVQERTKESGRDIKNVMEAHGVSDTEEPVATELEKTTSKESNTVRRTRVVAQPKPKPASLFTIEPLRELTHYGKVDQIMKASHDDIEQETNIEAPSSTSMRDGPVPSHWYHVPPRDYELSPQELNARADGFITKFKRNLTMQREDSFNRLLALVGKK</sequence>
<dbReference type="Proteomes" id="UP000825935">
    <property type="component" value="Chromosome 7"/>
</dbReference>
<keyword evidence="4" id="KW-1185">Reference proteome</keyword>
<feature type="transmembrane region" description="Helical" evidence="2">
    <location>
        <begin position="67"/>
        <end position="90"/>
    </location>
</feature>
<dbReference type="OrthoDB" id="10661511at2759"/>
<evidence type="ECO:0000313" key="4">
    <source>
        <dbReference type="Proteomes" id="UP000825935"/>
    </source>
</evidence>
<gene>
    <name evidence="3" type="ORF">KP509_07G083500</name>
</gene>
<keyword evidence="2" id="KW-0472">Membrane</keyword>
<dbReference type="PANTHER" id="PTHR33098:SF112">
    <property type="entry name" value="COTTON FIBER PROTEIN"/>
    <property type="match status" value="1"/>
</dbReference>
<proteinExistence type="predicted"/>
<protein>
    <recommendedName>
        <fullName evidence="5">DUF4408 domain-containing protein</fullName>
    </recommendedName>
</protein>
<keyword evidence="2" id="KW-0812">Transmembrane</keyword>
<reference evidence="3" key="1">
    <citation type="submission" date="2021-08" db="EMBL/GenBank/DDBJ databases">
        <title>WGS assembly of Ceratopteris richardii.</title>
        <authorList>
            <person name="Marchant D.B."/>
            <person name="Chen G."/>
            <person name="Jenkins J."/>
            <person name="Shu S."/>
            <person name="Leebens-Mack J."/>
            <person name="Grimwood J."/>
            <person name="Schmutz J."/>
            <person name="Soltis P."/>
            <person name="Soltis D."/>
            <person name="Chen Z.-H."/>
        </authorList>
    </citation>
    <scope>NUCLEOTIDE SEQUENCE</scope>
    <source>
        <strain evidence="3">Whitten #5841</strain>
        <tissue evidence="3">Leaf</tissue>
    </source>
</reference>
<feature type="region of interest" description="Disordered" evidence="1">
    <location>
        <begin position="176"/>
        <end position="198"/>
    </location>
</feature>
<dbReference type="Pfam" id="PF05553">
    <property type="entry name" value="DUF761"/>
    <property type="match status" value="1"/>
</dbReference>
<accession>A0A8T2UGX1</accession>
<evidence type="ECO:0008006" key="5">
    <source>
        <dbReference type="Google" id="ProtNLM"/>
    </source>
</evidence>
<keyword evidence="2" id="KW-1133">Transmembrane helix</keyword>
<dbReference type="PANTHER" id="PTHR33098">
    <property type="entry name" value="COTTON FIBER (DUF761)"/>
    <property type="match status" value="1"/>
</dbReference>